<keyword evidence="1" id="KW-0472">Membrane</keyword>
<dbReference type="RefSeq" id="WP_308454070.1">
    <property type="nucleotide sequence ID" value="NZ_JAJEQR010000032.1"/>
</dbReference>
<comment type="caution">
    <text evidence="2">The sequence shown here is derived from an EMBL/GenBank/DDBJ whole genome shotgun (WGS) entry which is preliminary data.</text>
</comment>
<evidence type="ECO:0000313" key="3">
    <source>
        <dbReference type="Proteomes" id="UP001198182"/>
    </source>
</evidence>
<reference evidence="2" key="1">
    <citation type="submission" date="2021-10" db="EMBL/GenBank/DDBJ databases">
        <title>Anaerobic single-cell dispensing facilitates the cultivation of human gut bacteria.</title>
        <authorList>
            <person name="Afrizal A."/>
        </authorList>
    </citation>
    <scope>NUCLEOTIDE SEQUENCE</scope>
    <source>
        <strain evidence="2">CLA-AA-H215</strain>
    </source>
</reference>
<keyword evidence="1" id="KW-1133">Transmembrane helix</keyword>
<proteinExistence type="predicted"/>
<sequence>MTAGNTIAMEGIFSWMKGVAVFLIFSGFLLQLLPDEKYQKYVRFVIGLVLMLLISAPLFRMGNLEENIVDRIHLFSMEQSREEFRTEIRHAEEGYREQLEAEYQDILAEQLAELAAEEGYEVLSVQAEISMKDDENFGAIQSLTICLVTDGVAESSPDDSSSQAEAEQALRALRRKIQQQYGTEENDITIQMESR</sequence>
<feature type="transmembrane region" description="Helical" evidence="1">
    <location>
        <begin position="41"/>
        <end position="59"/>
    </location>
</feature>
<evidence type="ECO:0000313" key="2">
    <source>
        <dbReference type="EMBL" id="MCC2231549.1"/>
    </source>
</evidence>
<dbReference type="InterPro" id="IPR014245">
    <property type="entry name" value="Spore_III_AF"/>
</dbReference>
<feature type="transmembrane region" description="Helical" evidence="1">
    <location>
        <begin position="12"/>
        <end position="34"/>
    </location>
</feature>
<dbReference type="EMBL" id="JAJEQR010000032">
    <property type="protein sequence ID" value="MCC2231549.1"/>
    <property type="molecule type" value="Genomic_DNA"/>
</dbReference>
<evidence type="ECO:0000256" key="1">
    <source>
        <dbReference type="SAM" id="Phobius"/>
    </source>
</evidence>
<gene>
    <name evidence="2" type="ORF">LKD81_11145</name>
</gene>
<dbReference type="Proteomes" id="UP001198182">
    <property type="component" value="Unassembled WGS sequence"/>
</dbReference>
<accession>A0AAE3JEW7</accession>
<keyword evidence="3" id="KW-1185">Reference proteome</keyword>
<protein>
    <submittedName>
        <fullName evidence="2">Stage III sporulation protein AF</fullName>
    </submittedName>
</protein>
<dbReference type="Pfam" id="PF09581">
    <property type="entry name" value="Spore_III_AF"/>
    <property type="match status" value="1"/>
</dbReference>
<organism evidence="2 3">
    <name type="scientific">Hominifimenecus microfluidus</name>
    <dbReference type="NCBI Taxonomy" id="2885348"/>
    <lineage>
        <taxon>Bacteria</taxon>
        <taxon>Bacillati</taxon>
        <taxon>Bacillota</taxon>
        <taxon>Clostridia</taxon>
        <taxon>Lachnospirales</taxon>
        <taxon>Lachnospiraceae</taxon>
        <taxon>Hominifimenecus</taxon>
    </lineage>
</organism>
<keyword evidence="1" id="KW-0812">Transmembrane</keyword>
<dbReference type="AlphaFoldDB" id="A0AAE3JEW7"/>
<name>A0AAE3JEW7_9FIRM</name>